<gene>
    <name evidence="1" type="ORF">LPTSP4_19460</name>
</gene>
<accession>A0A2P2E0L8</accession>
<evidence type="ECO:0000313" key="2">
    <source>
        <dbReference type="Proteomes" id="UP000245133"/>
    </source>
</evidence>
<name>A0A2P2E0L8_9LEPT</name>
<proteinExistence type="predicted"/>
<keyword evidence="2" id="KW-1185">Reference proteome</keyword>
<organism evidence="1 2">
    <name type="scientific">Leptospira ryugenii</name>
    <dbReference type="NCBI Taxonomy" id="1917863"/>
    <lineage>
        <taxon>Bacteria</taxon>
        <taxon>Pseudomonadati</taxon>
        <taxon>Spirochaetota</taxon>
        <taxon>Spirochaetia</taxon>
        <taxon>Leptospirales</taxon>
        <taxon>Leptospiraceae</taxon>
        <taxon>Leptospira</taxon>
    </lineage>
</organism>
<sequence length="54" mass="5716">MFVGVPEIAQLPLFKLKPAGKGGLAEQDVKLLPVRLAEIVVIAVPAVKVKVEPV</sequence>
<comment type="caution">
    <text evidence="1">The sequence shown here is derived from an EMBL/GenBank/DDBJ whole genome shotgun (WGS) entry which is preliminary data.</text>
</comment>
<dbReference type="AlphaFoldDB" id="A0A2P2E0L8"/>
<evidence type="ECO:0000313" key="1">
    <source>
        <dbReference type="EMBL" id="GBF50421.1"/>
    </source>
</evidence>
<protein>
    <submittedName>
        <fullName evidence="1">Uncharacterized protein</fullName>
    </submittedName>
</protein>
<reference evidence="1 2" key="1">
    <citation type="submission" date="2018-02" db="EMBL/GenBank/DDBJ databases">
        <title>Novel Leptospira species isolated from soil and water in Japan.</title>
        <authorList>
            <person name="Nakao R."/>
            <person name="Masuzawa T."/>
        </authorList>
    </citation>
    <scope>NUCLEOTIDE SEQUENCE [LARGE SCALE GENOMIC DNA]</scope>
    <source>
        <strain evidence="1 2">YH101</strain>
    </source>
</reference>
<dbReference type="EMBL" id="BFBB01000004">
    <property type="protein sequence ID" value="GBF50421.1"/>
    <property type="molecule type" value="Genomic_DNA"/>
</dbReference>
<dbReference type="Proteomes" id="UP000245133">
    <property type="component" value="Unassembled WGS sequence"/>
</dbReference>